<keyword evidence="6 8" id="KW-0539">Nucleus</keyword>
<evidence type="ECO:0000256" key="5">
    <source>
        <dbReference type="ARBA" id="ARBA00023163"/>
    </source>
</evidence>
<dbReference type="Pfam" id="PF04934">
    <property type="entry name" value="Med6"/>
    <property type="match status" value="1"/>
</dbReference>
<dbReference type="GO" id="GO:0003712">
    <property type="term" value="F:transcription coregulator activity"/>
    <property type="evidence" value="ECO:0007669"/>
    <property type="project" value="InterPro"/>
</dbReference>
<evidence type="ECO:0000256" key="7">
    <source>
        <dbReference type="ARBA" id="ARBA00031259"/>
    </source>
</evidence>
<gene>
    <name evidence="8" type="primary">MED6</name>
    <name evidence="9" type="ORF">M153_1640009244</name>
</gene>
<dbReference type="GO" id="GO:0016592">
    <property type="term" value="C:mediator complex"/>
    <property type="evidence" value="ECO:0007669"/>
    <property type="project" value="InterPro"/>
</dbReference>
<comment type="similarity">
    <text evidence="2 8">Belongs to the Mediator complex subunit 6 family.</text>
</comment>
<dbReference type="InterPro" id="IPR038566">
    <property type="entry name" value="Mediator_Med6_sf"/>
</dbReference>
<evidence type="ECO:0000256" key="8">
    <source>
        <dbReference type="RuleBase" id="RU364143"/>
    </source>
</evidence>
<name>A0A0R0LZH7_9MICR</name>
<dbReference type="GO" id="GO:0006357">
    <property type="term" value="P:regulation of transcription by RNA polymerase II"/>
    <property type="evidence" value="ECO:0007669"/>
    <property type="project" value="InterPro"/>
</dbReference>
<evidence type="ECO:0000313" key="10">
    <source>
        <dbReference type="Proteomes" id="UP000051530"/>
    </source>
</evidence>
<reference evidence="9 10" key="1">
    <citation type="submission" date="2015-07" db="EMBL/GenBank/DDBJ databases">
        <title>The genome of Pseudoloma neurophilia, a relevant intracellular parasite of the zebrafish.</title>
        <authorList>
            <person name="Ndikumana S."/>
            <person name="Pelin A."/>
            <person name="Sanders J."/>
            <person name="Corradi N."/>
        </authorList>
    </citation>
    <scope>NUCLEOTIDE SEQUENCE [LARGE SCALE GENOMIC DNA]</scope>
    <source>
        <strain evidence="9 10">MK1</strain>
    </source>
</reference>
<protein>
    <recommendedName>
        <fullName evidence="3 8">Mediator of RNA polymerase II transcription subunit 6</fullName>
    </recommendedName>
    <alternativeName>
        <fullName evidence="7 8">Mediator complex subunit 6</fullName>
    </alternativeName>
</protein>
<keyword evidence="10" id="KW-1185">Reference proteome</keyword>
<keyword evidence="4 8" id="KW-0805">Transcription regulation</keyword>
<comment type="function">
    <text evidence="8">Component of the Mediator complex, a coactivator involved in the regulated transcription of nearly all RNA polymerase II-dependent genes. Mediator functions as a bridge to convey information from gene-specific regulatory proteins to the basal RNA polymerase II transcription machinery. Mediator is recruited to promoters by direct interactions with regulatory proteins and serves as a scaffold for the assembly of a functional preinitiation complex with RNA polymerase II and the general transcription factors.</text>
</comment>
<dbReference type="OrthoDB" id="344220at2759"/>
<evidence type="ECO:0000256" key="4">
    <source>
        <dbReference type="ARBA" id="ARBA00023015"/>
    </source>
</evidence>
<dbReference type="VEuPathDB" id="MicrosporidiaDB:M153_1640009244"/>
<accession>A0A0R0LZH7</accession>
<keyword evidence="8" id="KW-0010">Activator</keyword>
<organism evidence="9 10">
    <name type="scientific">Pseudoloma neurophilia</name>
    <dbReference type="NCBI Taxonomy" id="146866"/>
    <lineage>
        <taxon>Eukaryota</taxon>
        <taxon>Fungi</taxon>
        <taxon>Fungi incertae sedis</taxon>
        <taxon>Microsporidia</taxon>
        <taxon>Pseudoloma</taxon>
    </lineage>
</organism>
<evidence type="ECO:0000256" key="6">
    <source>
        <dbReference type="ARBA" id="ARBA00023242"/>
    </source>
</evidence>
<proteinExistence type="inferred from homology"/>
<dbReference type="AlphaFoldDB" id="A0A0R0LZH7"/>
<dbReference type="PANTHER" id="PTHR13104">
    <property type="entry name" value="MED-6-RELATED"/>
    <property type="match status" value="1"/>
</dbReference>
<comment type="subcellular location">
    <subcellularLocation>
        <location evidence="1 8">Nucleus</location>
    </subcellularLocation>
</comment>
<dbReference type="InterPro" id="IPR007018">
    <property type="entry name" value="Mediator_Med6"/>
</dbReference>
<evidence type="ECO:0000256" key="2">
    <source>
        <dbReference type="ARBA" id="ARBA00007526"/>
    </source>
</evidence>
<sequence>MIRCLQKVFSEFHQITNPSAQELMHSFTDPSWLEENPLTTETAISYFARSPFYDGSCLNETLRMQTQFSNFFDLNQKLQELDGLRYFVEEKNEIFYIYKINKQKTEETLVDFHYIMFGTIFKGTTQYGVAKARMYNFLFFVDESIEKFYKRRDYDPYKGLFLKSTDKSDEEAKQKDKEEDAIREYVLRELAFDRF</sequence>
<evidence type="ECO:0000256" key="3">
    <source>
        <dbReference type="ARBA" id="ARBA00020634"/>
    </source>
</evidence>
<evidence type="ECO:0000256" key="1">
    <source>
        <dbReference type="ARBA" id="ARBA00004123"/>
    </source>
</evidence>
<evidence type="ECO:0000313" key="9">
    <source>
        <dbReference type="EMBL" id="KRH94697.1"/>
    </source>
</evidence>
<dbReference type="Gene3D" id="3.10.450.580">
    <property type="entry name" value="Mediator complex, subunit Med6"/>
    <property type="match status" value="1"/>
</dbReference>
<comment type="caution">
    <text evidence="9">The sequence shown here is derived from an EMBL/GenBank/DDBJ whole genome shotgun (WGS) entry which is preliminary data.</text>
</comment>
<dbReference type="Proteomes" id="UP000051530">
    <property type="component" value="Unassembled WGS sequence"/>
</dbReference>
<comment type="subunit">
    <text evidence="8">Component of the Mediator complex.</text>
</comment>
<dbReference type="EMBL" id="LGUB01000040">
    <property type="protein sequence ID" value="KRH94697.1"/>
    <property type="molecule type" value="Genomic_DNA"/>
</dbReference>
<keyword evidence="5 8" id="KW-0804">Transcription</keyword>